<dbReference type="SUPFAM" id="SSF52091">
    <property type="entry name" value="SpoIIaa-like"/>
    <property type="match status" value="1"/>
</dbReference>
<evidence type="ECO:0000259" key="1">
    <source>
        <dbReference type="PROSITE" id="PS50801"/>
    </source>
</evidence>
<gene>
    <name evidence="2" type="ORF">LZD57_11440</name>
</gene>
<evidence type="ECO:0000313" key="2">
    <source>
        <dbReference type="EMBL" id="MCE7028603.1"/>
    </source>
</evidence>
<dbReference type="Gene3D" id="3.30.750.24">
    <property type="entry name" value="STAS domain"/>
    <property type="match status" value="1"/>
</dbReference>
<protein>
    <submittedName>
        <fullName evidence="2">STAS domain-containing protein</fullName>
    </submittedName>
</protein>
<keyword evidence="3" id="KW-1185">Reference proteome</keyword>
<reference evidence="2" key="1">
    <citation type="submission" date="2022-01" db="EMBL/GenBank/DDBJ databases">
        <title>Jiella avicenniae sp. nov., a novel endophytic bacterium isolated from bark of Avicennia marina.</title>
        <authorList>
            <person name="Tuo L."/>
        </authorList>
    </citation>
    <scope>NUCLEOTIDE SEQUENCE</scope>
    <source>
        <strain evidence="2">CBK1P-4</strain>
    </source>
</reference>
<dbReference type="EMBL" id="JAJUWU010000010">
    <property type="protein sequence ID" value="MCE7028603.1"/>
    <property type="molecule type" value="Genomic_DNA"/>
</dbReference>
<dbReference type="InterPro" id="IPR036513">
    <property type="entry name" value="STAS_dom_sf"/>
</dbReference>
<evidence type="ECO:0000313" key="3">
    <source>
        <dbReference type="Proteomes" id="UP001139035"/>
    </source>
</evidence>
<feature type="domain" description="STAS" evidence="1">
    <location>
        <begin position="44"/>
        <end position="108"/>
    </location>
</feature>
<organism evidence="2 3">
    <name type="scientific">Jiella avicenniae</name>
    <dbReference type="NCBI Taxonomy" id="2907202"/>
    <lineage>
        <taxon>Bacteria</taxon>
        <taxon>Pseudomonadati</taxon>
        <taxon>Pseudomonadota</taxon>
        <taxon>Alphaproteobacteria</taxon>
        <taxon>Hyphomicrobiales</taxon>
        <taxon>Aurantimonadaceae</taxon>
        <taxon>Jiella</taxon>
    </lineage>
</organism>
<dbReference type="PROSITE" id="PS50801">
    <property type="entry name" value="STAS"/>
    <property type="match status" value="1"/>
</dbReference>
<comment type="caution">
    <text evidence="2">The sequence shown here is derived from an EMBL/GenBank/DDBJ whole genome shotgun (WGS) entry which is preliminary data.</text>
</comment>
<dbReference type="InterPro" id="IPR002645">
    <property type="entry name" value="STAS_dom"/>
</dbReference>
<dbReference type="AlphaFoldDB" id="A0A9X1TC16"/>
<dbReference type="Pfam" id="PF13466">
    <property type="entry name" value="STAS_2"/>
    <property type="match status" value="1"/>
</dbReference>
<name>A0A9X1TC16_9HYPH</name>
<accession>A0A9X1TC16</accession>
<sequence>MKQAEQVKIVSLPDEIRPFELAGDCNIRNAADIAERLQQRTGDILIDARGLTGVDVAVLQLLVSARKSTAARGCSMRVVAESAGTLRTAVDRAGLGSTFRDVLVPDLP</sequence>
<dbReference type="Proteomes" id="UP001139035">
    <property type="component" value="Unassembled WGS sequence"/>
</dbReference>
<dbReference type="RefSeq" id="WP_233719761.1">
    <property type="nucleotide sequence ID" value="NZ_JAJUWU010000010.1"/>
</dbReference>
<proteinExistence type="predicted"/>
<dbReference type="InterPro" id="IPR058548">
    <property type="entry name" value="MlaB-like_STAS"/>
</dbReference>